<dbReference type="PaxDb" id="4113-PGSC0003DMT400062728"/>
<dbReference type="PANTHER" id="PTHR33022:SF13">
    <property type="entry name" value="UBIQUITIN-LIKE PROTEASE FAMILY PROFILE DOMAIN-CONTAINING PROTEIN"/>
    <property type="match status" value="1"/>
</dbReference>
<reference evidence="2" key="2">
    <citation type="submission" date="2015-06" db="UniProtKB">
        <authorList>
            <consortium name="EnsemblPlants"/>
        </authorList>
    </citation>
    <scope>IDENTIFICATION</scope>
    <source>
        <strain evidence="2">DM1-3 516 R44</strain>
    </source>
</reference>
<proteinExistence type="predicted"/>
<keyword evidence="1" id="KW-0812">Transmembrane</keyword>
<keyword evidence="3" id="KW-1185">Reference proteome</keyword>
<dbReference type="HOGENOM" id="CLU_1505972_0_0_1"/>
<dbReference type="EnsemblPlants" id="PGSC0003DMT400062728">
    <property type="protein sequence ID" value="PGSC0003DMT400062728"/>
    <property type="gene ID" value="PGSC0003DMG400024411"/>
</dbReference>
<evidence type="ECO:0000256" key="1">
    <source>
        <dbReference type="SAM" id="Phobius"/>
    </source>
</evidence>
<accession>M1C9G8</accession>
<keyword evidence="1" id="KW-0472">Membrane</keyword>
<name>M1C9G8_SOLTU</name>
<dbReference type="InParanoid" id="M1C9G8"/>
<dbReference type="Gramene" id="PGSC0003DMT400062728">
    <property type="protein sequence ID" value="PGSC0003DMT400062728"/>
    <property type="gene ID" value="PGSC0003DMG400024411"/>
</dbReference>
<evidence type="ECO:0000313" key="3">
    <source>
        <dbReference type="Proteomes" id="UP000011115"/>
    </source>
</evidence>
<dbReference type="Proteomes" id="UP000011115">
    <property type="component" value="Unassembled WGS sequence"/>
</dbReference>
<reference evidence="3" key="1">
    <citation type="journal article" date="2011" name="Nature">
        <title>Genome sequence and analysis of the tuber crop potato.</title>
        <authorList>
            <consortium name="The Potato Genome Sequencing Consortium"/>
        </authorList>
    </citation>
    <scope>NUCLEOTIDE SEQUENCE [LARGE SCALE GENOMIC DNA]</scope>
    <source>
        <strain evidence="3">cv. DM1-3 516 R44</strain>
    </source>
</reference>
<sequence length="179" mass="20530">MVFLSMRKIYCGLFIVAYAEFLSVGLQVSSYGIISQTLRMRYASLLWNYEILKARSGYTWAFEVTPHLRHQVTAEEEISSPRILRWLRAKNVKNPLDLFNPPHDAVVHPWLVPTEKELQMSYIITVGLVETLFDLVVDIVKRELLGATTIKRARLDDHQLFVFNEDDMVYAAVRAGVGG</sequence>
<organism evidence="2 3">
    <name type="scientific">Solanum tuberosum</name>
    <name type="common">Potato</name>
    <dbReference type="NCBI Taxonomy" id="4113"/>
    <lineage>
        <taxon>Eukaryota</taxon>
        <taxon>Viridiplantae</taxon>
        <taxon>Streptophyta</taxon>
        <taxon>Embryophyta</taxon>
        <taxon>Tracheophyta</taxon>
        <taxon>Spermatophyta</taxon>
        <taxon>Magnoliopsida</taxon>
        <taxon>eudicotyledons</taxon>
        <taxon>Gunneridae</taxon>
        <taxon>Pentapetalae</taxon>
        <taxon>asterids</taxon>
        <taxon>lamiids</taxon>
        <taxon>Solanales</taxon>
        <taxon>Solanaceae</taxon>
        <taxon>Solanoideae</taxon>
        <taxon>Solaneae</taxon>
        <taxon>Solanum</taxon>
    </lineage>
</organism>
<dbReference type="AlphaFoldDB" id="M1C9G8"/>
<evidence type="ECO:0000313" key="2">
    <source>
        <dbReference type="EnsemblPlants" id="PGSC0003DMT400062728"/>
    </source>
</evidence>
<protein>
    <submittedName>
        <fullName evidence="2">Uncharacterized protein</fullName>
    </submittedName>
</protein>
<feature type="transmembrane region" description="Helical" evidence="1">
    <location>
        <begin position="12"/>
        <end position="34"/>
    </location>
</feature>
<keyword evidence="1" id="KW-1133">Transmembrane helix</keyword>
<dbReference type="PANTHER" id="PTHR33022">
    <property type="entry name" value="DUF1985 DOMAIN-CONTAINING PROTEIN"/>
    <property type="match status" value="1"/>
</dbReference>